<feature type="region of interest" description="Disordered" evidence="5">
    <location>
        <begin position="1"/>
        <end position="26"/>
    </location>
</feature>
<dbReference type="GO" id="GO:0005886">
    <property type="term" value="C:plasma membrane"/>
    <property type="evidence" value="ECO:0007669"/>
    <property type="project" value="TreeGrafter"/>
</dbReference>
<evidence type="ECO:0000256" key="4">
    <source>
        <dbReference type="ARBA" id="ARBA00023136"/>
    </source>
</evidence>
<dbReference type="GO" id="GO:0098542">
    <property type="term" value="P:defense response to other organism"/>
    <property type="evidence" value="ECO:0007669"/>
    <property type="project" value="InterPro"/>
</dbReference>
<dbReference type="Gene3D" id="2.60.40.1820">
    <property type="match status" value="1"/>
</dbReference>
<evidence type="ECO:0000313" key="9">
    <source>
        <dbReference type="EMBL" id="WOH01870.1"/>
    </source>
</evidence>
<organism evidence="8">
    <name type="scientific">Daucus carota subsp. sativus</name>
    <name type="common">Carrot</name>
    <dbReference type="NCBI Taxonomy" id="79200"/>
    <lineage>
        <taxon>Eukaryota</taxon>
        <taxon>Viridiplantae</taxon>
        <taxon>Streptophyta</taxon>
        <taxon>Embryophyta</taxon>
        <taxon>Tracheophyta</taxon>
        <taxon>Spermatophyta</taxon>
        <taxon>Magnoliopsida</taxon>
        <taxon>eudicotyledons</taxon>
        <taxon>Gunneridae</taxon>
        <taxon>Pentapetalae</taxon>
        <taxon>asterids</taxon>
        <taxon>campanulids</taxon>
        <taxon>Apiales</taxon>
        <taxon>Apiaceae</taxon>
        <taxon>Apioideae</taxon>
        <taxon>Scandiceae</taxon>
        <taxon>Daucinae</taxon>
        <taxon>Daucus</taxon>
        <taxon>Daucus sect. Daucus</taxon>
    </lineage>
</organism>
<evidence type="ECO:0000256" key="3">
    <source>
        <dbReference type="ARBA" id="ARBA00022989"/>
    </source>
</evidence>
<evidence type="ECO:0000256" key="6">
    <source>
        <dbReference type="SAM" id="Phobius"/>
    </source>
</evidence>
<sequence length="254" mass="28211">MAEKVHPGVDSPPHLPPPQSKHAAAPGSTYVIQLPKDQIYRRPPPENAERMKKLAKTNRRRSNRLCRCLGYTLAAAILLLILLGIAAAVFYFVYKPESPKYTVDSIAITGFNLSSSRPMSPEFDVSISANNPNDKIGIYYEKKSSVQVYYSDDRLSAGVLPVFYQPVNNVTVFKTALRGNNIVLSRADHSELLTAQTEKKVPLKLNLKAPIKIKVGGVKTWTINVKVKCDLTVDSLTAKSKIVSKHCDYSVKLW</sequence>
<name>A0A162A2U7_DAUCS</name>
<feature type="domain" description="Late embryogenesis abundant protein LEA-2 subgroup" evidence="7">
    <location>
        <begin position="127"/>
        <end position="229"/>
    </location>
</feature>
<keyword evidence="10" id="KW-1185">Reference proteome</keyword>
<dbReference type="EMBL" id="CP093347">
    <property type="protein sequence ID" value="WOH01870.1"/>
    <property type="molecule type" value="Genomic_DNA"/>
</dbReference>
<reference evidence="9" key="2">
    <citation type="submission" date="2022-03" db="EMBL/GenBank/DDBJ databases">
        <title>Draft title - Genomic analysis of global carrot germplasm unveils the trajectory of domestication and the origin of high carotenoid orange carrot.</title>
        <authorList>
            <person name="Iorizzo M."/>
            <person name="Ellison S."/>
            <person name="Senalik D."/>
            <person name="Macko-Podgorni A."/>
            <person name="Grzebelus D."/>
            <person name="Bostan H."/>
            <person name="Rolling W."/>
            <person name="Curaba J."/>
            <person name="Simon P."/>
        </authorList>
    </citation>
    <scope>NUCLEOTIDE SEQUENCE</scope>
    <source>
        <tissue evidence="9">Leaf</tissue>
    </source>
</reference>
<dbReference type="KEGG" id="dcr:108220651"/>
<keyword evidence="4 6" id="KW-0472">Membrane</keyword>
<gene>
    <name evidence="8" type="ORF">DCAR_018574</name>
    <name evidence="9" type="ORF">DCAR_0521256</name>
</gene>
<feature type="transmembrane region" description="Helical" evidence="6">
    <location>
        <begin position="68"/>
        <end position="94"/>
    </location>
</feature>
<dbReference type="Pfam" id="PF03168">
    <property type="entry name" value="LEA_2"/>
    <property type="match status" value="1"/>
</dbReference>
<dbReference type="PANTHER" id="PTHR31234:SF72">
    <property type="entry name" value="NDR1_HIN1-LIKE PROTEIN 6"/>
    <property type="match status" value="1"/>
</dbReference>
<dbReference type="InterPro" id="IPR004864">
    <property type="entry name" value="LEA_2"/>
</dbReference>
<dbReference type="OrthoDB" id="1849707at2759"/>
<evidence type="ECO:0000256" key="1">
    <source>
        <dbReference type="ARBA" id="ARBA00004167"/>
    </source>
</evidence>
<dbReference type="OMA" id="CRCCICS"/>
<evidence type="ECO:0000259" key="7">
    <source>
        <dbReference type="Pfam" id="PF03168"/>
    </source>
</evidence>
<keyword evidence="2 6" id="KW-0812">Transmembrane</keyword>
<evidence type="ECO:0000256" key="2">
    <source>
        <dbReference type="ARBA" id="ARBA00022692"/>
    </source>
</evidence>
<keyword evidence="3 6" id="KW-1133">Transmembrane helix</keyword>
<protein>
    <recommendedName>
        <fullName evidence="7">Late embryogenesis abundant protein LEA-2 subgroup domain-containing protein</fullName>
    </recommendedName>
</protein>
<proteinExistence type="predicted"/>
<dbReference type="PANTHER" id="PTHR31234">
    <property type="entry name" value="LATE EMBRYOGENESIS ABUNDANT (LEA) HYDROXYPROLINE-RICH GLYCOPROTEIN FAMILY"/>
    <property type="match status" value="1"/>
</dbReference>
<evidence type="ECO:0000313" key="8">
    <source>
        <dbReference type="EMBL" id="KZM95332.1"/>
    </source>
</evidence>
<dbReference type="STRING" id="79200.A0A162A2U7"/>
<reference evidence="8" key="1">
    <citation type="journal article" date="2016" name="Nat. Genet.">
        <title>A high-quality carrot genome assembly provides new insights into carotenoid accumulation and asterid genome evolution.</title>
        <authorList>
            <person name="Iorizzo M."/>
            <person name="Ellison S."/>
            <person name="Senalik D."/>
            <person name="Zeng P."/>
            <person name="Satapoomin P."/>
            <person name="Huang J."/>
            <person name="Bowman M."/>
            <person name="Iovene M."/>
            <person name="Sanseverino W."/>
            <person name="Cavagnaro P."/>
            <person name="Yildiz M."/>
            <person name="Macko-Podgorni A."/>
            <person name="Moranska E."/>
            <person name="Grzebelus E."/>
            <person name="Grzebelus D."/>
            <person name="Ashrafi H."/>
            <person name="Zheng Z."/>
            <person name="Cheng S."/>
            <person name="Spooner D."/>
            <person name="Van Deynze A."/>
            <person name="Simon P."/>
        </authorList>
    </citation>
    <scope>NUCLEOTIDE SEQUENCE [LARGE SCALE GENOMIC DNA]</scope>
    <source>
        <tissue evidence="8">Leaf</tissue>
    </source>
</reference>
<dbReference type="AlphaFoldDB" id="A0A162A2U7"/>
<comment type="subcellular location">
    <subcellularLocation>
        <location evidence="1">Membrane</location>
        <topology evidence="1">Single-pass membrane protein</topology>
    </subcellularLocation>
</comment>
<evidence type="ECO:0000256" key="5">
    <source>
        <dbReference type="SAM" id="MobiDB-lite"/>
    </source>
</evidence>
<accession>A0A162A2U7</accession>
<dbReference type="Proteomes" id="UP000077755">
    <property type="component" value="Chromosome 5"/>
</dbReference>
<dbReference type="EMBL" id="LNRQ01000005">
    <property type="protein sequence ID" value="KZM95332.1"/>
    <property type="molecule type" value="Genomic_DNA"/>
</dbReference>
<dbReference type="InterPro" id="IPR044839">
    <property type="entry name" value="NDR1-like"/>
</dbReference>
<dbReference type="Gramene" id="KZM95332">
    <property type="protein sequence ID" value="KZM95332"/>
    <property type="gene ID" value="DCAR_018574"/>
</dbReference>
<evidence type="ECO:0000313" key="10">
    <source>
        <dbReference type="Proteomes" id="UP000077755"/>
    </source>
</evidence>